<evidence type="ECO:0000256" key="4">
    <source>
        <dbReference type="ARBA" id="ARBA00022617"/>
    </source>
</evidence>
<evidence type="ECO:0000256" key="3">
    <source>
        <dbReference type="ARBA" id="ARBA00022448"/>
    </source>
</evidence>
<dbReference type="GO" id="GO:0020037">
    <property type="term" value="F:heme binding"/>
    <property type="evidence" value="ECO:0007669"/>
    <property type="project" value="TreeGrafter"/>
</dbReference>
<keyword evidence="5 12" id="KW-0812">Transmembrane</keyword>
<dbReference type="AlphaFoldDB" id="A0A8S2DWK1"/>
<feature type="transmembrane region" description="Helical" evidence="12">
    <location>
        <begin position="113"/>
        <end position="132"/>
    </location>
</feature>
<dbReference type="GO" id="GO:0140575">
    <property type="term" value="F:transmembrane monodehydroascorbate reductase activity"/>
    <property type="evidence" value="ECO:0007669"/>
    <property type="project" value="InterPro"/>
</dbReference>
<dbReference type="EC" id="7.2.1.3" evidence="11"/>
<evidence type="ECO:0000256" key="2">
    <source>
        <dbReference type="ARBA" id="ARBA00004141"/>
    </source>
</evidence>
<evidence type="ECO:0000256" key="9">
    <source>
        <dbReference type="ARBA" id="ARBA00023004"/>
    </source>
</evidence>
<dbReference type="Pfam" id="PF03188">
    <property type="entry name" value="Cytochrom_B561"/>
    <property type="match status" value="1"/>
</dbReference>
<feature type="domain" description="Cytochrome b561" evidence="13">
    <location>
        <begin position="1"/>
        <end position="167"/>
    </location>
</feature>
<dbReference type="InterPro" id="IPR006593">
    <property type="entry name" value="Cyt_b561/ferric_Rdtase_TM"/>
</dbReference>
<evidence type="ECO:0000256" key="10">
    <source>
        <dbReference type="ARBA" id="ARBA00023136"/>
    </source>
</evidence>
<evidence type="ECO:0000313" key="16">
    <source>
        <dbReference type="Proteomes" id="UP000677228"/>
    </source>
</evidence>
<accession>A0A8S2DWK1</accession>
<keyword evidence="4" id="KW-0349">Heme</keyword>
<evidence type="ECO:0000313" key="14">
    <source>
        <dbReference type="EMBL" id="CAF1001483.1"/>
    </source>
</evidence>
<feature type="transmembrane region" description="Helical" evidence="12">
    <location>
        <begin position="41"/>
        <end position="60"/>
    </location>
</feature>
<gene>
    <name evidence="14" type="ORF">OVA965_LOCUS14582</name>
    <name evidence="15" type="ORF">TMI583_LOCUS14587</name>
</gene>
<keyword evidence="10 12" id="KW-0472">Membrane</keyword>
<dbReference type="GO" id="GO:0140571">
    <property type="term" value="F:transmembrane ascorbate ferrireductase activity"/>
    <property type="evidence" value="ECO:0007669"/>
    <property type="project" value="UniProtKB-EC"/>
</dbReference>
<proteinExistence type="predicted"/>
<feature type="transmembrane region" description="Helical" evidence="12">
    <location>
        <begin position="72"/>
        <end position="92"/>
    </location>
</feature>
<dbReference type="SMART" id="SM00665">
    <property type="entry name" value="B561"/>
    <property type="match status" value="1"/>
</dbReference>
<dbReference type="Gene3D" id="1.20.120.1770">
    <property type="match status" value="1"/>
</dbReference>
<dbReference type="PANTHER" id="PTHR15422">
    <property type="entry name" value="OS05G0565100 PROTEIN"/>
    <property type="match status" value="1"/>
</dbReference>
<evidence type="ECO:0000256" key="5">
    <source>
        <dbReference type="ARBA" id="ARBA00022692"/>
    </source>
</evidence>
<evidence type="ECO:0000256" key="8">
    <source>
        <dbReference type="ARBA" id="ARBA00022989"/>
    </source>
</evidence>
<comment type="caution">
    <text evidence="14">The sequence shown here is derived from an EMBL/GenBank/DDBJ whole genome shotgun (WGS) entry which is preliminary data.</text>
</comment>
<reference evidence="14" key="1">
    <citation type="submission" date="2021-02" db="EMBL/GenBank/DDBJ databases">
        <authorList>
            <person name="Nowell W R."/>
        </authorList>
    </citation>
    <scope>NUCLEOTIDE SEQUENCE</scope>
</reference>
<dbReference type="EMBL" id="CAJNOK010006361">
    <property type="protein sequence ID" value="CAF1001483.1"/>
    <property type="molecule type" value="Genomic_DNA"/>
</dbReference>
<feature type="transmembrane region" description="Helical" evidence="12">
    <location>
        <begin position="144"/>
        <end position="165"/>
    </location>
</feature>
<name>A0A8S2DWK1_9BILA</name>
<protein>
    <recommendedName>
        <fullName evidence="11">ascorbate ferrireductase (transmembrane)</fullName>
        <ecNumber evidence="11">7.2.1.3</ecNumber>
    </recommendedName>
</protein>
<dbReference type="PANTHER" id="PTHR15422:SF24">
    <property type="entry name" value="DOMON RELATED DOMAIN-CONTAINING PROTEIN"/>
    <property type="match status" value="1"/>
</dbReference>
<dbReference type="Proteomes" id="UP000677228">
    <property type="component" value="Unassembled WGS sequence"/>
</dbReference>
<feature type="transmembrane region" description="Helical" evidence="12">
    <location>
        <begin position="200"/>
        <end position="221"/>
    </location>
</feature>
<keyword evidence="6" id="KW-0479">Metal-binding</keyword>
<dbReference type="InterPro" id="IPR045150">
    <property type="entry name" value="CYB561D1/2"/>
</dbReference>
<dbReference type="Proteomes" id="UP000682733">
    <property type="component" value="Unassembled WGS sequence"/>
</dbReference>
<comment type="cofactor">
    <cofactor evidence="1">
        <name>heme b</name>
        <dbReference type="ChEBI" id="CHEBI:60344"/>
    </cofactor>
</comment>
<keyword evidence="3" id="KW-0813">Transport</keyword>
<evidence type="ECO:0000256" key="1">
    <source>
        <dbReference type="ARBA" id="ARBA00001970"/>
    </source>
</evidence>
<comment type="subcellular location">
    <subcellularLocation>
        <location evidence="2">Membrane</location>
        <topology evidence="2">Multi-pass membrane protein</topology>
    </subcellularLocation>
</comment>
<dbReference type="CDD" id="cd08760">
    <property type="entry name" value="Cyt_b561_FRRS1_like"/>
    <property type="match status" value="1"/>
</dbReference>
<organism evidence="14 16">
    <name type="scientific">Didymodactylos carnosus</name>
    <dbReference type="NCBI Taxonomy" id="1234261"/>
    <lineage>
        <taxon>Eukaryota</taxon>
        <taxon>Metazoa</taxon>
        <taxon>Spiralia</taxon>
        <taxon>Gnathifera</taxon>
        <taxon>Rotifera</taxon>
        <taxon>Eurotatoria</taxon>
        <taxon>Bdelloidea</taxon>
        <taxon>Philodinida</taxon>
        <taxon>Philodinidae</taxon>
        <taxon>Didymodactylos</taxon>
    </lineage>
</organism>
<sequence>MILVWIGFASTGIIIARYFRKTFSSRKLCGEDIWFSIHRTIMCLCAFLTLLAFFFIFSVLQGRWVDFNEKTAFAHSIMGVIIVILAVIQPWMTIFRCHSESRFRPIFNYLHRTVGITTYILSLPVIWLAIYFTNSATTSNKAIMGAWTGWVVLVFVAFEALEFFFKKKGFEEPLSIEFDMDYPTVHPGSQTSRLKTTLQYFLLGFHILVSLGLAIALIVLISKRL</sequence>
<evidence type="ECO:0000256" key="7">
    <source>
        <dbReference type="ARBA" id="ARBA00022982"/>
    </source>
</evidence>
<evidence type="ECO:0000259" key="13">
    <source>
        <dbReference type="PROSITE" id="PS50939"/>
    </source>
</evidence>
<keyword evidence="9" id="KW-0408">Iron</keyword>
<dbReference type="EMBL" id="CAJOBA010006370">
    <property type="protein sequence ID" value="CAF3770886.1"/>
    <property type="molecule type" value="Genomic_DNA"/>
</dbReference>
<evidence type="ECO:0000256" key="6">
    <source>
        <dbReference type="ARBA" id="ARBA00022723"/>
    </source>
</evidence>
<dbReference type="GO" id="GO:0016020">
    <property type="term" value="C:membrane"/>
    <property type="evidence" value="ECO:0007669"/>
    <property type="project" value="UniProtKB-SubCell"/>
</dbReference>
<dbReference type="PROSITE" id="PS50939">
    <property type="entry name" value="CYTOCHROME_B561"/>
    <property type="match status" value="1"/>
</dbReference>
<evidence type="ECO:0000256" key="11">
    <source>
        <dbReference type="ARBA" id="ARBA00024225"/>
    </source>
</evidence>
<evidence type="ECO:0000313" key="15">
    <source>
        <dbReference type="EMBL" id="CAF3770886.1"/>
    </source>
</evidence>
<keyword evidence="7" id="KW-0249">Electron transport</keyword>
<evidence type="ECO:0000256" key="12">
    <source>
        <dbReference type="SAM" id="Phobius"/>
    </source>
</evidence>
<keyword evidence="8 12" id="KW-1133">Transmembrane helix</keyword>
<dbReference type="GO" id="GO:0046872">
    <property type="term" value="F:metal ion binding"/>
    <property type="evidence" value="ECO:0007669"/>
    <property type="project" value="UniProtKB-KW"/>
</dbReference>